<dbReference type="InterPro" id="IPR027705">
    <property type="entry name" value="Flotillin_fam"/>
</dbReference>
<accession>A0ABV0P0U6</accession>
<dbReference type="EMBL" id="JAHRIO010055350">
    <property type="protein sequence ID" value="MEQ2176771.1"/>
    <property type="molecule type" value="Genomic_DNA"/>
</dbReference>
<dbReference type="PANTHER" id="PTHR13806">
    <property type="entry name" value="FLOTILLIN-RELATED"/>
    <property type="match status" value="1"/>
</dbReference>
<evidence type="ECO:0000256" key="2">
    <source>
        <dbReference type="SAM" id="Coils"/>
    </source>
</evidence>
<name>A0ABV0P0U6_9TELE</name>
<proteinExistence type="inferred from homology"/>
<evidence type="ECO:0000313" key="4">
    <source>
        <dbReference type="EMBL" id="MEQ2176771.1"/>
    </source>
</evidence>
<keyword evidence="5" id="KW-1185">Reference proteome</keyword>
<comment type="caution">
    <text evidence="4">The sequence shown here is derived from an EMBL/GenBank/DDBJ whole genome shotgun (WGS) entry which is preliminary data.</text>
</comment>
<evidence type="ECO:0000313" key="5">
    <source>
        <dbReference type="Proteomes" id="UP001476798"/>
    </source>
</evidence>
<keyword evidence="1" id="KW-0472">Membrane</keyword>
<comment type="similarity">
    <text evidence="1">Belongs to the band 7/mec-2 family. Flotillin subfamily.</text>
</comment>
<feature type="coiled-coil region" evidence="2">
    <location>
        <begin position="119"/>
        <end position="153"/>
    </location>
</feature>
<reference evidence="4 5" key="1">
    <citation type="submission" date="2021-06" db="EMBL/GenBank/DDBJ databases">
        <authorList>
            <person name="Palmer J.M."/>
        </authorList>
    </citation>
    <scope>NUCLEOTIDE SEQUENCE [LARGE SCALE GENOMIC DNA]</scope>
    <source>
        <strain evidence="4 5">GA_2019</strain>
        <tissue evidence="4">Muscle</tissue>
    </source>
</reference>
<sequence>MSTWRCPPEEGRRQLIPVPAVFSTFCPSLQSAAEQPAYHPVTQHGACSAVEPWDISCRIFLKHQVPAITFFITDILLADQERSWEMMAPQEPEGGGCFHLLTIDEERGRFCSKAESQLAYELQAAKEQQKIRLEEIEIQVVQRKKEITIEEKEIDRTDKELIATVRRPAEAEAYKMQQLAEGQKLKTVLIAQAEAEKIKKIGEAEASSIEAVGKAEAEKMRLKAEAYQQYGEAAKIALVLEALPKITSKVAAPLAKTNEIVILSGEGSRVTGEVNRLLAELPVSVNALTGVDLSKIPLLQKMTSAEA</sequence>
<gene>
    <name evidence="4" type="primary">FLOT2A_2</name>
    <name evidence="4" type="ORF">GOODEAATRI_031470</name>
</gene>
<dbReference type="Pfam" id="PF15975">
    <property type="entry name" value="Flot"/>
    <property type="match status" value="1"/>
</dbReference>
<keyword evidence="2" id="KW-0175">Coiled coil</keyword>
<evidence type="ECO:0000259" key="3">
    <source>
        <dbReference type="Pfam" id="PF15975"/>
    </source>
</evidence>
<comment type="subcellular location">
    <subcellularLocation>
        <location evidence="1">Membrane</location>
    </subcellularLocation>
    <subcellularLocation>
        <location evidence="1">Endosome</location>
    </subcellularLocation>
</comment>
<evidence type="ECO:0000256" key="1">
    <source>
        <dbReference type="RuleBase" id="RU366054"/>
    </source>
</evidence>
<feature type="domain" description="Flotillin C-terminal" evidence="3">
    <location>
        <begin position="192"/>
        <end position="270"/>
    </location>
</feature>
<comment type="subunit">
    <text evidence="1">Heterooligomeric complex.</text>
</comment>
<dbReference type="Proteomes" id="UP001476798">
    <property type="component" value="Unassembled WGS sequence"/>
</dbReference>
<protein>
    <recommendedName>
        <fullName evidence="1">Flotillin</fullName>
    </recommendedName>
</protein>
<dbReference type="PANTHER" id="PTHR13806:SF46">
    <property type="entry name" value="FLOTILLIN-1-RELATED"/>
    <property type="match status" value="1"/>
</dbReference>
<organism evidence="4 5">
    <name type="scientific">Goodea atripinnis</name>
    <dbReference type="NCBI Taxonomy" id="208336"/>
    <lineage>
        <taxon>Eukaryota</taxon>
        <taxon>Metazoa</taxon>
        <taxon>Chordata</taxon>
        <taxon>Craniata</taxon>
        <taxon>Vertebrata</taxon>
        <taxon>Euteleostomi</taxon>
        <taxon>Actinopterygii</taxon>
        <taxon>Neopterygii</taxon>
        <taxon>Teleostei</taxon>
        <taxon>Neoteleostei</taxon>
        <taxon>Acanthomorphata</taxon>
        <taxon>Ovalentaria</taxon>
        <taxon>Atherinomorphae</taxon>
        <taxon>Cyprinodontiformes</taxon>
        <taxon>Goodeidae</taxon>
        <taxon>Goodea</taxon>
    </lineage>
</organism>
<dbReference type="InterPro" id="IPR031905">
    <property type="entry name" value="Flotillin_C"/>
</dbReference>